<gene>
    <name evidence="2" type="ORF">GGR17_000801</name>
</gene>
<keyword evidence="3" id="KW-1185">Reference proteome</keyword>
<keyword evidence="1" id="KW-0472">Membrane</keyword>
<feature type="transmembrane region" description="Helical" evidence="1">
    <location>
        <begin position="152"/>
        <end position="173"/>
    </location>
</feature>
<feature type="transmembrane region" description="Helical" evidence="1">
    <location>
        <begin position="185"/>
        <end position="207"/>
    </location>
</feature>
<comment type="caution">
    <text evidence="2">The sequence shown here is derived from an EMBL/GenBank/DDBJ whole genome shotgun (WGS) entry which is preliminary data.</text>
</comment>
<feature type="transmembrane region" description="Helical" evidence="1">
    <location>
        <begin position="40"/>
        <end position="57"/>
    </location>
</feature>
<organism evidence="2 3">
    <name type="scientific">Actibacterium naphthalenivorans</name>
    <dbReference type="NCBI Taxonomy" id="1614693"/>
    <lineage>
        <taxon>Bacteria</taxon>
        <taxon>Pseudomonadati</taxon>
        <taxon>Pseudomonadota</taxon>
        <taxon>Alphaproteobacteria</taxon>
        <taxon>Rhodobacterales</taxon>
        <taxon>Roseobacteraceae</taxon>
        <taxon>Actibacterium</taxon>
    </lineage>
</organism>
<name>A0A840C7F1_9RHOB</name>
<dbReference type="RefSeq" id="WP_054537992.1">
    <property type="nucleotide sequence ID" value="NZ_JACIEQ010000001.1"/>
</dbReference>
<dbReference type="EMBL" id="JACIEQ010000001">
    <property type="protein sequence ID" value="MBB4021010.1"/>
    <property type="molecule type" value="Genomic_DNA"/>
</dbReference>
<reference evidence="2" key="1">
    <citation type="submission" date="2020-08" db="EMBL/GenBank/DDBJ databases">
        <title>Genomic Encyclopedia of Type Strains, Phase IV (KMG-IV): sequencing the most valuable type-strain genomes for metagenomic binning, comparative biology and taxonomic classification.</title>
        <authorList>
            <person name="Goeker M."/>
        </authorList>
    </citation>
    <scope>NUCLEOTIDE SEQUENCE [LARGE SCALE GENOMIC DNA]</scope>
    <source>
        <strain evidence="2">DSM 105040</strain>
    </source>
</reference>
<dbReference type="AlphaFoldDB" id="A0A840C7F1"/>
<keyword evidence="1" id="KW-1133">Transmembrane helix</keyword>
<dbReference type="InterPro" id="IPR037185">
    <property type="entry name" value="EmrE-like"/>
</dbReference>
<evidence type="ECO:0000313" key="2">
    <source>
        <dbReference type="EMBL" id="MBB4021010.1"/>
    </source>
</evidence>
<evidence type="ECO:0000256" key="1">
    <source>
        <dbReference type="SAM" id="Phobius"/>
    </source>
</evidence>
<keyword evidence="1" id="KW-0812">Transmembrane</keyword>
<evidence type="ECO:0000313" key="3">
    <source>
        <dbReference type="Proteomes" id="UP000585681"/>
    </source>
</evidence>
<feature type="transmembrane region" description="Helical" evidence="1">
    <location>
        <begin position="69"/>
        <end position="92"/>
    </location>
</feature>
<dbReference type="SUPFAM" id="SSF103481">
    <property type="entry name" value="Multidrug resistance efflux transporter EmrE"/>
    <property type="match status" value="2"/>
</dbReference>
<feature type="transmembrane region" description="Helical" evidence="1">
    <location>
        <begin position="227"/>
        <end position="244"/>
    </location>
</feature>
<proteinExistence type="predicted"/>
<dbReference type="GO" id="GO:0016020">
    <property type="term" value="C:membrane"/>
    <property type="evidence" value="ECO:0007669"/>
    <property type="project" value="TreeGrafter"/>
</dbReference>
<accession>A0A840C7F1</accession>
<dbReference type="PANTHER" id="PTHR22911:SF137">
    <property type="entry name" value="SOLUTE CARRIER FAMILY 35 MEMBER G2-RELATED"/>
    <property type="match status" value="1"/>
</dbReference>
<sequence length="297" mass="30283">MELWVIITLAAAAVQTVRFMLQKQLRSAGLGTGGATFSRFLFAAPLAAALAGALIVASGAPAPGMPARFWAFALSGGLMQVIATFATVALFAERNFAVGIAFTKTETVLVALFSLAVLGEAVSLAGFAAILIGVAGVILLSRPPGAAGGSPWNRASALGLLAGAAFGASAIGYRGASLALEGGGFFLRAALTLAVVTASQTIGMALWLRLTEPGALGRVMASWRKTALVGITGMLGSLGWFTAFTLQNAAYVRALGQVELVFSVLVAWLVFRERSSGRELAGIALIALSIAAIVLLA</sequence>
<dbReference type="Proteomes" id="UP000585681">
    <property type="component" value="Unassembled WGS sequence"/>
</dbReference>
<feature type="transmembrane region" description="Helical" evidence="1">
    <location>
        <begin position="112"/>
        <end position="140"/>
    </location>
</feature>
<protein>
    <submittedName>
        <fullName evidence="2">Drug/metabolite transporter (DMT)-like permease</fullName>
    </submittedName>
</protein>
<feature type="transmembrane region" description="Helical" evidence="1">
    <location>
        <begin position="280"/>
        <end position="296"/>
    </location>
</feature>
<feature type="transmembrane region" description="Helical" evidence="1">
    <location>
        <begin position="250"/>
        <end position="271"/>
    </location>
</feature>
<dbReference type="PANTHER" id="PTHR22911">
    <property type="entry name" value="ACYL-MALONYL CONDENSING ENZYME-RELATED"/>
    <property type="match status" value="1"/>
</dbReference>